<reference evidence="2 3" key="1">
    <citation type="submission" date="2021-04" db="EMBL/GenBank/DDBJ databases">
        <authorList>
            <person name="Pira H."/>
            <person name="Risdian C."/>
            <person name="Wink J."/>
        </authorList>
    </citation>
    <scope>NUCLEOTIDE SEQUENCE [LARGE SCALE GENOMIC DNA]</scope>
    <source>
        <strain evidence="2 3">WHA3</strain>
    </source>
</reference>
<evidence type="ECO:0000313" key="2">
    <source>
        <dbReference type="EMBL" id="MBV7256001.1"/>
    </source>
</evidence>
<comment type="caution">
    <text evidence="2">The sequence shown here is derived from an EMBL/GenBank/DDBJ whole genome shotgun (WGS) entry which is preliminary data.</text>
</comment>
<sequence length="79" mass="8057">MPVMAMASKKDDDVTKYRFAFAAGMLCLAASPSLAQDRAIIGAAAHEQAAAVPNPVPAPAIFGLLALGIIGLGVLHKRG</sequence>
<gene>
    <name evidence="2" type="ORF">KCG44_04290</name>
</gene>
<evidence type="ECO:0008006" key="4">
    <source>
        <dbReference type="Google" id="ProtNLM"/>
    </source>
</evidence>
<protein>
    <recommendedName>
        <fullName evidence="4">PEP-CTERM protein-sorting domain-containing protein</fullName>
    </recommendedName>
</protein>
<evidence type="ECO:0000256" key="1">
    <source>
        <dbReference type="SAM" id="Phobius"/>
    </source>
</evidence>
<dbReference type="EMBL" id="JAGSPA010000001">
    <property type="protein sequence ID" value="MBV7256001.1"/>
    <property type="molecule type" value="Genomic_DNA"/>
</dbReference>
<evidence type="ECO:0000313" key="3">
    <source>
        <dbReference type="Proteomes" id="UP000722336"/>
    </source>
</evidence>
<dbReference type="Proteomes" id="UP000722336">
    <property type="component" value="Unassembled WGS sequence"/>
</dbReference>
<keyword evidence="1" id="KW-0472">Membrane</keyword>
<accession>A0ABS6SDJ8</accession>
<proteinExistence type="predicted"/>
<keyword evidence="1" id="KW-1133">Transmembrane helix</keyword>
<organism evidence="2 3">
    <name type="scientific">Pacificimonas pallii</name>
    <dbReference type="NCBI Taxonomy" id="2827236"/>
    <lineage>
        <taxon>Bacteria</taxon>
        <taxon>Pseudomonadati</taxon>
        <taxon>Pseudomonadota</taxon>
        <taxon>Alphaproteobacteria</taxon>
        <taxon>Sphingomonadales</taxon>
        <taxon>Sphingosinicellaceae</taxon>
        <taxon>Pacificimonas</taxon>
    </lineage>
</organism>
<feature type="transmembrane region" description="Helical" evidence="1">
    <location>
        <begin position="59"/>
        <end position="75"/>
    </location>
</feature>
<name>A0ABS6SDJ8_9SPHN</name>
<keyword evidence="3" id="KW-1185">Reference proteome</keyword>
<keyword evidence="1" id="KW-0812">Transmembrane</keyword>
<dbReference type="RefSeq" id="WP_218444425.1">
    <property type="nucleotide sequence ID" value="NZ_JAGSPA010000001.1"/>
</dbReference>